<name>A0A4C1TJ85_EUMVA</name>
<reference evidence="1 2" key="1">
    <citation type="journal article" date="2019" name="Commun. Biol.">
        <title>The bagworm genome reveals a unique fibroin gene that provides high tensile strength.</title>
        <authorList>
            <person name="Kono N."/>
            <person name="Nakamura H."/>
            <person name="Ohtoshi R."/>
            <person name="Tomita M."/>
            <person name="Numata K."/>
            <person name="Arakawa K."/>
        </authorList>
    </citation>
    <scope>NUCLEOTIDE SEQUENCE [LARGE SCALE GENOMIC DNA]</scope>
</reference>
<organism evidence="1 2">
    <name type="scientific">Eumeta variegata</name>
    <name type="common">Bagworm moth</name>
    <name type="synonym">Eumeta japonica</name>
    <dbReference type="NCBI Taxonomy" id="151549"/>
    <lineage>
        <taxon>Eukaryota</taxon>
        <taxon>Metazoa</taxon>
        <taxon>Ecdysozoa</taxon>
        <taxon>Arthropoda</taxon>
        <taxon>Hexapoda</taxon>
        <taxon>Insecta</taxon>
        <taxon>Pterygota</taxon>
        <taxon>Neoptera</taxon>
        <taxon>Endopterygota</taxon>
        <taxon>Lepidoptera</taxon>
        <taxon>Glossata</taxon>
        <taxon>Ditrysia</taxon>
        <taxon>Tineoidea</taxon>
        <taxon>Psychidae</taxon>
        <taxon>Oiketicinae</taxon>
        <taxon>Eumeta</taxon>
    </lineage>
</organism>
<keyword evidence="2" id="KW-1185">Reference proteome</keyword>
<dbReference type="AlphaFoldDB" id="A0A4C1TJ85"/>
<sequence length="249" mass="28224">MLSLLNIILKPGGFAECDRNAFRSLQGVRLSKSQNHYGVTGHALDLLASYLTNRVKSMSITRNRLDPWSAWRKKTKCVKISLLNVKNGSGFILIRNEELELVDTSVFLGLTLDNKIQWGPHIAGATVQRSCIHKGNPFALRTSRHLHVSVTCTNFDTRSLYAHIATAADFACVVETLFLKSVLAFRSIDIKLDFNVFKHLFDLRIKSAKAFAQLRHTNTLRHKDRPSFEIEALKAYDERRITIGEVTRD</sequence>
<evidence type="ECO:0000313" key="1">
    <source>
        <dbReference type="EMBL" id="GBP14599.1"/>
    </source>
</evidence>
<proteinExistence type="predicted"/>
<gene>
    <name evidence="1" type="ORF">EVAR_93473_1</name>
</gene>
<dbReference type="Proteomes" id="UP000299102">
    <property type="component" value="Unassembled WGS sequence"/>
</dbReference>
<comment type="caution">
    <text evidence="1">The sequence shown here is derived from an EMBL/GenBank/DDBJ whole genome shotgun (WGS) entry which is preliminary data.</text>
</comment>
<dbReference type="EMBL" id="BGZK01000065">
    <property type="protein sequence ID" value="GBP14599.1"/>
    <property type="molecule type" value="Genomic_DNA"/>
</dbReference>
<accession>A0A4C1TJ85</accession>
<protein>
    <submittedName>
        <fullName evidence="1">Uncharacterized protein</fullName>
    </submittedName>
</protein>
<evidence type="ECO:0000313" key="2">
    <source>
        <dbReference type="Proteomes" id="UP000299102"/>
    </source>
</evidence>